<protein>
    <submittedName>
        <fullName evidence="2">Uncharacterized protein</fullName>
    </submittedName>
</protein>
<sequence>MAGQPAFTEARMKRYMITGSAILSFPDGRDVQLSPGIHPFEDETALHWAFNHYATPLDDPEQRDDKKGKANGKKQSSADS</sequence>
<organism evidence="2 3">
    <name type="scientific">Xenorhabdus bovienii str. puntauvense</name>
    <dbReference type="NCBI Taxonomy" id="1398201"/>
    <lineage>
        <taxon>Bacteria</taxon>
        <taxon>Pseudomonadati</taxon>
        <taxon>Pseudomonadota</taxon>
        <taxon>Gammaproteobacteria</taxon>
        <taxon>Enterobacterales</taxon>
        <taxon>Morganellaceae</taxon>
        <taxon>Xenorhabdus</taxon>
    </lineage>
</organism>
<dbReference type="Proteomes" id="UP000028511">
    <property type="component" value="Unassembled WGS sequence"/>
</dbReference>
<name>A0A077NE24_XENBV</name>
<evidence type="ECO:0000313" key="3">
    <source>
        <dbReference type="Proteomes" id="UP000028511"/>
    </source>
</evidence>
<dbReference type="AlphaFoldDB" id="A0A077NE24"/>
<accession>A0A077NE24</accession>
<gene>
    <name evidence="2" type="ORF">XBP1_1940006</name>
</gene>
<comment type="caution">
    <text evidence="2">The sequence shown here is derived from an EMBL/GenBank/DDBJ whole genome shotgun (WGS) entry which is preliminary data.</text>
</comment>
<evidence type="ECO:0000256" key="1">
    <source>
        <dbReference type="SAM" id="MobiDB-lite"/>
    </source>
</evidence>
<dbReference type="EMBL" id="CBSW010000106">
    <property type="protein sequence ID" value="CDG96145.1"/>
    <property type="molecule type" value="Genomic_DNA"/>
</dbReference>
<reference evidence="2" key="1">
    <citation type="submission" date="2013-07" db="EMBL/GenBank/DDBJ databases">
        <title>Sub-species coevolution in mutualistic symbiosis.</title>
        <authorList>
            <person name="Murfin K."/>
            <person name="Klassen J."/>
            <person name="Lee M."/>
            <person name="Forst S."/>
            <person name="Stock P."/>
            <person name="Goodrich-Blair H."/>
        </authorList>
    </citation>
    <scope>NUCLEOTIDE SEQUENCE [LARGE SCALE GENOMIC DNA]</scope>
    <source>
        <strain evidence="2">Puntauvense</strain>
    </source>
</reference>
<evidence type="ECO:0000313" key="2">
    <source>
        <dbReference type="EMBL" id="CDG96145.1"/>
    </source>
</evidence>
<dbReference type="HOGENOM" id="CLU_2775031_0_0_6"/>
<feature type="region of interest" description="Disordered" evidence="1">
    <location>
        <begin position="55"/>
        <end position="80"/>
    </location>
</feature>
<proteinExistence type="predicted"/>